<dbReference type="RefSeq" id="WP_145192862.1">
    <property type="nucleotide sequence ID" value="NZ_CP036266.1"/>
</dbReference>
<dbReference type="EMBL" id="CP036266">
    <property type="protein sequence ID" value="QDT24291.1"/>
    <property type="molecule type" value="Genomic_DNA"/>
</dbReference>
<gene>
    <name evidence="2" type="ORF">HG66A1_61230</name>
</gene>
<organism evidence="2 3">
    <name type="scientific">Gimesia chilikensis</name>
    <dbReference type="NCBI Taxonomy" id="2605989"/>
    <lineage>
        <taxon>Bacteria</taxon>
        <taxon>Pseudomonadati</taxon>
        <taxon>Planctomycetota</taxon>
        <taxon>Planctomycetia</taxon>
        <taxon>Planctomycetales</taxon>
        <taxon>Planctomycetaceae</taxon>
        <taxon>Gimesia</taxon>
    </lineage>
</organism>
<keyword evidence="3" id="KW-1185">Reference proteome</keyword>
<proteinExistence type="predicted"/>
<evidence type="ECO:0000256" key="1">
    <source>
        <dbReference type="SAM" id="Phobius"/>
    </source>
</evidence>
<protein>
    <recommendedName>
        <fullName evidence="4">Type II secretion system protein</fullName>
    </recommendedName>
</protein>
<keyword evidence="1" id="KW-0812">Transmembrane</keyword>
<name>A0A517PY30_9PLAN</name>
<keyword evidence="1" id="KW-1133">Transmembrane helix</keyword>
<dbReference type="OrthoDB" id="291464at2"/>
<keyword evidence="1" id="KW-0472">Membrane</keyword>
<evidence type="ECO:0000313" key="2">
    <source>
        <dbReference type="EMBL" id="QDT24291.1"/>
    </source>
</evidence>
<dbReference type="AlphaFoldDB" id="A0A517PY30"/>
<evidence type="ECO:0008006" key="4">
    <source>
        <dbReference type="Google" id="ProtNLM"/>
    </source>
</evidence>
<feature type="transmembrane region" description="Helical" evidence="1">
    <location>
        <begin position="21"/>
        <end position="44"/>
    </location>
</feature>
<reference evidence="2 3" key="1">
    <citation type="submission" date="2019-02" db="EMBL/GenBank/DDBJ databases">
        <title>Deep-cultivation of Planctomycetes and their phenomic and genomic characterization uncovers novel biology.</title>
        <authorList>
            <person name="Wiegand S."/>
            <person name="Jogler M."/>
            <person name="Boedeker C."/>
            <person name="Pinto D."/>
            <person name="Vollmers J."/>
            <person name="Rivas-Marin E."/>
            <person name="Kohn T."/>
            <person name="Peeters S.H."/>
            <person name="Heuer A."/>
            <person name="Rast P."/>
            <person name="Oberbeckmann S."/>
            <person name="Bunk B."/>
            <person name="Jeske O."/>
            <person name="Meyerdierks A."/>
            <person name="Storesund J.E."/>
            <person name="Kallscheuer N."/>
            <person name="Luecker S."/>
            <person name="Lage O.M."/>
            <person name="Pohl T."/>
            <person name="Merkel B.J."/>
            <person name="Hornburger P."/>
            <person name="Mueller R.-W."/>
            <person name="Bruemmer F."/>
            <person name="Labrenz M."/>
            <person name="Spormann A.M."/>
            <person name="Op den Camp H."/>
            <person name="Overmann J."/>
            <person name="Amann R."/>
            <person name="Jetten M.S.M."/>
            <person name="Mascher T."/>
            <person name="Medema M.H."/>
            <person name="Devos D.P."/>
            <person name="Kaster A.-K."/>
            <person name="Ovreas L."/>
            <person name="Rohde M."/>
            <person name="Galperin M.Y."/>
            <person name="Jogler C."/>
        </authorList>
    </citation>
    <scope>NUCLEOTIDE SEQUENCE [LARGE SCALE GENOMIC DNA]</scope>
    <source>
        <strain evidence="2 3">HG66A1</strain>
    </source>
</reference>
<sequence length="146" mass="16458">MRNCNKNHPERKVLLNHRGGFTLFEAFISMILVGATMVVALPAFKVIGQQRKDIDQRYLVVTAVENLAERIRGESSGKDLSQERLNNYQSALIGELDLNDPQVELSVVNTDDGEVSGVRQVAIKVSWRNIYGKNVDPVTLTLWLYE</sequence>
<dbReference type="Proteomes" id="UP000320421">
    <property type="component" value="Chromosome"/>
</dbReference>
<accession>A0A517PY30</accession>
<evidence type="ECO:0000313" key="3">
    <source>
        <dbReference type="Proteomes" id="UP000320421"/>
    </source>
</evidence>